<dbReference type="AlphaFoldDB" id="A0A814QZE5"/>
<dbReference type="Proteomes" id="UP000663879">
    <property type="component" value="Unassembled WGS sequence"/>
</dbReference>
<comment type="caution">
    <text evidence="1">The sequence shown here is derived from an EMBL/GenBank/DDBJ whole genome shotgun (WGS) entry which is preliminary data.</text>
</comment>
<evidence type="ECO:0000313" key="1">
    <source>
        <dbReference type="EMBL" id="CAF1125866.1"/>
    </source>
</evidence>
<reference evidence="1" key="1">
    <citation type="submission" date="2021-02" db="EMBL/GenBank/DDBJ databases">
        <authorList>
            <person name="Nowell W R."/>
        </authorList>
    </citation>
    <scope>NUCLEOTIDE SEQUENCE</scope>
    <source>
        <strain evidence="1">Ploen Becks lab</strain>
    </source>
</reference>
<gene>
    <name evidence="1" type="ORF">OXX778_LOCUS22250</name>
</gene>
<organism evidence="1 2">
    <name type="scientific">Brachionus calyciflorus</name>
    <dbReference type="NCBI Taxonomy" id="104777"/>
    <lineage>
        <taxon>Eukaryota</taxon>
        <taxon>Metazoa</taxon>
        <taxon>Spiralia</taxon>
        <taxon>Gnathifera</taxon>
        <taxon>Rotifera</taxon>
        <taxon>Eurotatoria</taxon>
        <taxon>Monogononta</taxon>
        <taxon>Pseudotrocha</taxon>
        <taxon>Ploima</taxon>
        <taxon>Brachionidae</taxon>
        <taxon>Brachionus</taxon>
    </lineage>
</organism>
<proteinExistence type="predicted"/>
<name>A0A814QZE5_9BILA</name>
<evidence type="ECO:0000313" key="2">
    <source>
        <dbReference type="Proteomes" id="UP000663879"/>
    </source>
</evidence>
<sequence length="48" mass="4923">MSYSFEESVLNGNVVRSGASFDNGAVLYSAGGAVDSSAFVTRSTTSRA</sequence>
<protein>
    <submittedName>
        <fullName evidence="1">Uncharacterized protein</fullName>
    </submittedName>
</protein>
<keyword evidence="2" id="KW-1185">Reference proteome</keyword>
<accession>A0A814QZE5</accession>
<feature type="non-terminal residue" evidence="1">
    <location>
        <position position="48"/>
    </location>
</feature>
<dbReference type="EMBL" id="CAJNOC010009189">
    <property type="protein sequence ID" value="CAF1125866.1"/>
    <property type="molecule type" value="Genomic_DNA"/>
</dbReference>